<dbReference type="Proteomes" id="UP000494117">
    <property type="component" value="Unassembled WGS sequence"/>
</dbReference>
<keyword evidence="2" id="KW-1185">Reference proteome</keyword>
<organism evidence="1 2">
    <name type="scientific">Achromobacter anxifer</name>
    <dbReference type="NCBI Taxonomy" id="1287737"/>
    <lineage>
        <taxon>Bacteria</taxon>
        <taxon>Pseudomonadati</taxon>
        <taxon>Pseudomonadota</taxon>
        <taxon>Betaproteobacteria</taxon>
        <taxon>Burkholderiales</taxon>
        <taxon>Alcaligenaceae</taxon>
        <taxon>Achromobacter</taxon>
    </lineage>
</organism>
<evidence type="ECO:0000313" key="2">
    <source>
        <dbReference type="Proteomes" id="UP000494117"/>
    </source>
</evidence>
<reference evidence="1 2" key="1">
    <citation type="submission" date="2020-04" db="EMBL/GenBank/DDBJ databases">
        <authorList>
            <person name="De Canck E."/>
        </authorList>
    </citation>
    <scope>NUCLEOTIDE SEQUENCE [LARGE SCALE GENOMIC DNA]</scope>
    <source>
        <strain evidence="1 2">LMG 26858</strain>
    </source>
</reference>
<protein>
    <submittedName>
        <fullName evidence="1">Uncharacterized protein</fullName>
    </submittedName>
</protein>
<accession>A0A6S7CTH0</accession>
<proteinExistence type="predicted"/>
<sequence>MSAQHTSGPCFRLRMRGESEMSYQAAKTEWQLCMVRCGLLTRAAIAKAKGEQQ</sequence>
<dbReference type="AlphaFoldDB" id="A0A6S7CTH0"/>
<name>A0A6S7CTH0_9BURK</name>
<dbReference type="EMBL" id="CADILG010000014">
    <property type="protein sequence ID" value="CAB3862756.1"/>
    <property type="molecule type" value="Genomic_DNA"/>
</dbReference>
<evidence type="ECO:0000313" key="1">
    <source>
        <dbReference type="EMBL" id="CAB3862756.1"/>
    </source>
</evidence>
<gene>
    <name evidence="1" type="ORF">LMG26858_02307</name>
</gene>